<sequence length="82" mass="9433">VAEVLEEVAPYEVHLLLLGVWAALRESGPLPQRFQFQPQRGVFRRDWGRQDPADPARPLQLLQPLLQKNIERLGPLAARFRP</sequence>
<comment type="caution">
    <text evidence="2">The sequence shown here is derived from an EMBL/GenBank/DDBJ whole genome shotgun (WGS) entry which is preliminary data.</text>
</comment>
<name>A0A7K6B572_UPUEP</name>
<reference evidence="2 3" key="1">
    <citation type="submission" date="2019-09" db="EMBL/GenBank/DDBJ databases">
        <title>Bird 10,000 Genomes (B10K) Project - Family phase.</title>
        <authorList>
            <person name="Zhang G."/>
        </authorList>
    </citation>
    <scope>NUCLEOTIDE SEQUENCE [LARGE SCALE GENOMIC DNA]</scope>
    <source>
        <strain evidence="2">B10K-DU-012-37</strain>
    </source>
</reference>
<feature type="domain" description="Integrator complex subunit 5 C-terminal" evidence="1">
    <location>
        <begin position="2"/>
        <end position="73"/>
    </location>
</feature>
<accession>A0A7K6B572</accession>
<evidence type="ECO:0000259" key="1">
    <source>
        <dbReference type="Pfam" id="PF14838"/>
    </source>
</evidence>
<gene>
    <name evidence="2" type="primary">Ints5_1</name>
    <name evidence="2" type="ORF">UPUEPO_R15186</name>
</gene>
<keyword evidence="3" id="KW-1185">Reference proteome</keyword>
<dbReference type="AlphaFoldDB" id="A0A7K6B572"/>
<dbReference type="Pfam" id="PF14838">
    <property type="entry name" value="INTS5_C"/>
    <property type="match status" value="1"/>
</dbReference>
<evidence type="ECO:0000313" key="3">
    <source>
        <dbReference type="Proteomes" id="UP000544127"/>
    </source>
</evidence>
<feature type="non-terminal residue" evidence="2">
    <location>
        <position position="82"/>
    </location>
</feature>
<protein>
    <submittedName>
        <fullName evidence="2">INT5 protein</fullName>
    </submittedName>
</protein>
<feature type="non-terminal residue" evidence="2">
    <location>
        <position position="1"/>
    </location>
</feature>
<dbReference type="InterPro" id="IPR029444">
    <property type="entry name" value="INTS5_C"/>
</dbReference>
<proteinExistence type="predicted"/>
<evidence type="ECO:0000313" key="2">
    <source>
        <dbReference type="EMBL" id="NWU97011.1"/>
    </source>
</evidence>
<dbReference type="EMBL" id="VZRI01009072">
    <property type="protein sequence ID" value="NWU97011.1"/>
    <property type="molecule type" value="Genomic_DNA"/>
</dbReference>
<organism evidence="2 3">
    <name type="scientific">Upupa epops</name>
    <name type="common">Eurasian hoopoe</name>
    <dbReference type="NCBI Taxonomy" id="57439"/>
    <lineage>
        <taxon>Eukaryota</taxon>
        <taxon>Metazoa</taxon>
        <taxon>Chordata</taxon>
        <taxon>Craniata</taxon>
        <taxon>Vertebrata</taxon>
        <taxon>Euteleostomi</taxon>
        <taxon>Archelosauria</taxon>
        <taxon>Archosauria</taxon>
        <taxon>Dinosauria</taxon>
        <taxon>Saurischia</taxon>
        <taxon>Theropoda</taxon>
        <taxon>Coelurosauria</taxon>
        <taxon>Aves</taxon>
        <taxon>Neognathae</taxon>
        <taxon>Neoaves</taxon>
        <taxon>Telluraves</taxon>
        <taxon>Coraciimorphae</taxon>
        <taxon>Bucerotiformes</taxon>
        <taxon>Upupidae</taxon>
        <taxon>Upupa</taxon>
    </lineage>
</organism>
<dbReference type="Proteomes" id="UP000544127">
    <property type="component" value="Unassembled WGS sequence"/>
</dbReference>